<feature type="signal peptide" evidence="2">
    <location>
        <begin position="1"/>
        <end position="25"/>
    </location>
</feature>
<dbReference type="InterPro" id="IPR011105">
    <property type="entry name" value="Cell_wall_hydrolase_SleB"/>
</dbReference>
<dbReference type="InterPro" id="IPR042047">
    <property type="entry name" value="SleB_dom1"/>
</dbReference>
<dbReference type="OrthoDB" id="9785345at2"/>
<dbReference type="SMART" id="SM00257">
    <property type="entry name" value="LysM"/>
    <property type="match status" value="1"/>
</dbReference>
<evidence type="ECO:0000313" key="5">
    <source>
        <dbReference type="Proteomes" id="UP000240509"/>
    </source>
</evidence>
<dbReference type="Gene3D" id="6.20.240.60">
    <property type="match status" value="1"/>
</dbReference>
<dbReference type="AlphaFoldDB" id="A0A2T4U7B9"/>
<feature type="compositionally biased region" description="Low complexity" evidence="1">
    <location>
        <begin position="81"/>
        <end position="104"/>
    </location>
</feature>
<comment type="caution">
    <text evidence="4">The sequence shown here is derived from an EMBL/GenBank/DDBJ whole genome shotgun (WGS) entry which is preliminary data.</text>
</comment>
<dbReference type="GO" id="GO:0016787">
    <property type="term" value="F:hydrolase activity"/>
    <property type="evidence" value="ECO:0007669"/>
    <property type="project" value="InterPro"/>
</dbReference>
<dbReference type="Gene3D" id="3.10.350.10">
    <property type="entry name" value="LysM domain"/>
    <property type="match status" value="1"/>
</dbReference>
<dbReference type="RefSeq" id="WP_107584457.1">
    <property type="nucleotide sequence ID" value="NZ_PZJJ01000008.1"/>
</dbReference>
<reference evidence="4 5" key="1">
    <citation type="submission" date="2018-03" db="EMBL/GenBank/DDBJ databases">
        <title>Alkalicoccus saliphilus sp. nov., isolated from a mineral pool.</title>
        <authorList>
            <person name="Zhao B."/>
        </authorList>
    </citation>
    <scope>NUCLEOTIDE SEQUENCE [LARGE SCALE GENOMIC DNA]</scope>
    <source>
        <strain evidence="4 5">6AG</strain>
    </source>
</reference>
<keyword evidence="2" id="KW-0732">Signal</keyword>
<accession>A0A2T4U7B9</accession>
<evidence type="ECO:0000313" key="4">
    <source>
        <dbReference type="EMBL" id="PTL39296.1"/>
    </source>
</evidence>
<dbReference type="Proteomes" id="UP000240509">
    <property type="component" value="Unassembled WGS sequence"/>
</dbReference>
<evidence type="ECO:0000259" key="3">
    <source>
        <dbReference type="PROSITE" id="PS51782"/>
    </source>
</evidence>
<dbReference type="Pfam" id="PF07486">
    <property type="entry name" value="Hydrolase_2"/>
    <property type="match status" value="1"/>
</dbReference>
<dbReference type="PROSITE" id="PS51782">
    <property type="entry name" value="LYSM"/>
    <property type="match status" value="1"/>
</dbReference>
<keyword evidence="5" id="KW-1185">Reference proteome</keyword>
<name>A0A2T4U7B9_9BACI</name>
<feature type="region of interest" description="Disordered" evidence="1">
    <location>
        <begin position="66"/>
        <end position="107"/>
    </location>
</feature>
<sequence length="219" mass="22763">MKKLVTGITAATVGASMLFAGSVSAHTVESGDTMYNIAQENNMSLDELADLNPEISDLNVISIGQNINTGDGDGSSEEVASTQDSESTSSSSESSSSSDANLTSSERDQLERLVTAEAQGEPYEGKVAVAEVVLNRVESGSFPNSVSGVINEPGQFTPVSNGSINTSATSQAAQAVDEAVGGSQYASDAVFFYNPATATNRWLDSQPTVTVIGQHHFKN</sequence>
<dbReference type="InterPro" id="IPR036779">
    <property type="entry name" value="LysM_dom_sf"/>
</dbReference>
<proteinExistence type="predicted"/>
<dbReference type="SUPFAM" id="SSF54106">
    <property type="entry name" value="LysM domain"/>
    <property type="match status" value="1"/>
</dbReference>
<dbReference type="Gene3D" id="1.10.10.2520">
    <property type="entry name" value="Cell wall hydrolase SleB, domain 1"/>
    <property type="match status" value="1"/>
</dbReference>
<dbReference type="Pfam" id="PF01476">
    <property type="entry name" value="LysM"/>
    <property type="match status" value="1"/>
</dbReference>
<evidence type="ECO:0000256" key="1">
    <source>
        <dbReference type="SAM" id="MobiDB-lite"/>
    </source>
</evidence>
<organism evidence="4 5">
    <name type="scientific">Alkalicoccus saliphilus</name>
    <dbReference type="NCBI Taxonomy" id="200989"/>
    <lineage>
        <taxon>Bacteria</taxon>
        <taxon>Bacillati</taxon>
        <taxon>Bacillota</taxon>
        <taxon>Bacilli</taxon>
        <taxon>Bacillales</taxon>
        <taxon>Bacillaceae</taxon>
        <taxon>Alkalicoccus</taxon>
    </lineage>
</organism>
<evidence type="ECO:0000256" key="2">
    <source>
        <dbReference type="SAM" id="SignalP"/>
    </source>
</evidence>
<dbReference type="InterPro" id="IPR018392">
    <property type="entry name" value="LysM"/>
</dbReference>
<feature type="chain" id="PRO_5015632132" evidence="2">
    <location>
        <begin position="26"/>
        <end position="219"/>
    </location>
</feature>
<dbReference type="CDD" id="cd00118">
    <property type="entry name" value="LysM"/>
    <property type="match status" value="1"/>
</dbReference>
<dbReference type="EMBL" id="PZJJ01000008">
    <property type="protein sequence ID" value="PTL39296.1"/>
    <property type="molecule type" value="Genomic_DNA"/>
</dbReference>
<protein>
    <submittedName>
        <fullName evidence="4">N-acetylmuramoyl-L-alanine amidase</fullName>
    </submittedName>
</protein>
<feature type="domain" description="LysM" evidence="3">
    <location>
        <begin position="24"/>
        <end position="69"/>
    </location>
</feature>
<gene>
    <name evidence="4" type="ORF">C6Y45_06700</name>
</gene>